<evidence type="ECO:0000256" key="1">
    <source>
        <dbReference type="SAM" id="MobiDB-lite"/>
    </source>
</evidence>
<proteinExistence type="predicted"/>
<dbReference type="OrthoDB" id="2448017at2759"/>
<organism evidence="3 4">
    <name type="scientific">Acaulospora morrowiae</name>
    <dbReference type="NCBI Taxonomy" id="94023"/>
    <lineage>
        <taxon>Eukaryota</taxon>
        <taxon>Fungi</taxon>
        <taxon>Fungi incertae sedis</taxon>
        <taxon>Mucoromycota</taxon>
        <taxon>Glomeromycotina</taxon>
        <taxon>Glomeromycetes</taxon>
        <taxon>Diversisporales</taxon>
        <taxon>Acaulosporaceae</taxon>
        <taxon>Acaulospora</taxon>
    </lineage>
</organism>
<dbReference type="InterPro" id="IPR036691">
    <property type="entry name" value="Endo/exonu/phosph_ase_sf"/>
</dbReference>
<feature type="region of interest" description="Disordered" evidence="1">
    <location>
        <begin position="1"/>
        <end position="21"/>
    </location>
</feature>
<dbReference type="AlphaFoldDB" id="A0A9N8W6L4"/>
<accession>A0A9N8W6L4</accession>
<evidence type="ECO:0000313" key="4">
    <source>
        <dbReference type="Proteomes" id="UP000789342"/>
    </source>
</evidence>
<gene>
    <name evidence="3" type="ORF">AMORRO_LOCUS1930</name>
</gene>
<dbReference type="Proteomes" id="UP000789342">
    <property type="component" value="Unassembled WGS sequence"/>
</dbReference>
<dbReference type="SUPFAM" id="SSF56219">
    <property type="entry name" value="DNase I-like"/>
    <property type="match status" value="1"/>
</dbReference>
<dbReference type="Gene3D" id="3.60.10.10">
    <property type="entry name" value="Endonuclease/exonuclease/phosphatase"/>
    <property type="match status" value="1"/>
</dbReference>
<dbReference type="InterPro" id="IPR005135">
    <property type="entry name" value="Endo/exonuclease/phosphatase"/>
</dbReference>
<reference evidence="3" key="1">
    <citation type="submission" date="2021-06" db="EMBL/GenBank/DDBJ databases">
        <authorList>
            <person name="Kallberg Y."/>
            <person name="Tangrot J."/>
            <person name="Rosling A."/>
        </authorList>
    </citation>
    <scope>NUCLEOTIDE SEQUENCE</scope>
    <source>
        <strain evidence="3">CL551</strain>
    </source>
</reference>
<evidence type="ECO:0000259" key="2">
    <source>
        <dbReference type="Pfam" id="PF03372"/>
    </source>
</evidence>
<keyword evidence="4" id="KW-1185">Reference proteome</keyword>
<protein>
    <submittedName>
        <fullName evidence="3">14070_t:CDS:1</fullName>
    </submittedName>
</protein>
<name>A0A9N8W6L4_9GLOM</name>
<dbReference type="EMBL" id="CAJVPV010000756">
    <property type="protein sequence ID" value="CAG8472682.1"/>
    <property type="molecule type" value="Genomic_DNA"/>
</dbReference>
<sequence length="192" mass="22101">MAPTRISHTISSQQRNTSRSLIQKQKQKIREEEKQNMHIILLGDFNENIDPHDDCTNPTCSRKDNSLITYLLAHDYIDTYRELHPHTAGFIYTRPLSNYGSRIDYIWISPNLANSITKANILASNTVTSSDYKIITAQLIAPQNLIGTTNSKNLHRSRYDFINTTARQWKKFTKSTNIVKATLENNYQADKI</sequence>
<dbReference type="GO" id="GO:0003824">
    <property type="term" value="F:catalytic activity"/>
    <property type="evidence" value="ECO:0007669"/>
    <property type="project" value="InterPro"/>
</dbReference>
<comment type="caution">
    <text evidence="3">The sequence shown here is derived from an EMBL/GenBank/DDBJ whole genome shotgun (WGS) entry which is preliminary data.</text>
</comment>
<feature type="domain" description="Endonuclease/exonuclease/phosphatase" evidence="2">
    <location>
        <begin position="19"/>
        <end position="123"/>
    </location>
</feature>
<evidence type="ECO:0000313" key="3">
    <source>
        <dbReference type="EMBL" id="CAG8472682.1"/>
    </source>
</evidence>
<dbReference type="Pfam" id="PF03372">
    <property type="entry name" value="Exo_endo_phos"/>
    <property type="match status" value="1"/>
</dbReference>